<dbReference type="GeneID" id="103522024"/>
<feature type="region of interest" description="Disordered" evidence="1">
    <location>
        <begin position="30"/>
        <end position="57"/>
    </location>
</feature>
<sequence>MRSTVFAVCSILLVLIQQNSLHALEIVASDNDTNGIGKEKKDPNPSPESPQNSSENAAATLDKWANVEPIDTPALSFKTNLEGGGDSNSNSDNDDITGNNDSIY</sequence>
<feature type="chain" id="PRO_5010219004" evidence="2">
    <location>
        <begin position="24"/>
        <end position="104"/>
    </location>
</feature>
<evidence type="ECO:0000313" key="4">
    <source>
        <dbReference type="RefSeq" id="XP_008485356.1"/>
    </source>
</evidence>
<accession>A0A1S3DP39</accession>
<reference evidence="4" key="1">
    <citation type="submission" date="2025-08" db="UniProtKB">
        <authorList>
            <consortium name="RefSeq"/>
        </authorList>
    </citation>
    <scope>IDENTIFICATION</scope>
</reference>
<dbReference type="Proteomes" id="UP000079169">
    <property type="component" value="Unplaced"/>
</dbReference>
<feature type="region of interest" description="Disordered" evidence="1">
    <location>
        <begin position="75"/>
        <end position="104"/>
    </location>
</feature>
<dbReference type="PaxDb" id="121845-A0A1S3DP39"/>
<dbReference type="AlphaFoldDB" id="A0A1S3DP39"/>
<keyword evidence="2" id="KW-0732">Signal</keyword>
<evidence type="ECO:0000313" key="3">
    <source>
        <dbReference type="Proteomes" id="UP000079169"/>
    </source>
</evidence>
<feature type="signal peptide" evidence="2">
    <location>
        <begin position="1"/>
        <end position="23"/>
    </location>
</feature>
<feature type="compositionally biased region" description="Low complexity" evidence="1">
    <location>
        <begin position="87"/>
        <end position="104"/>
    </location>
</feature>
<dbReference type="RefSeq" id="XP_008485356.1">
    <property type="nucleotide sequence ID" value="XM_008487134.1"/>
</dbReference>
<evidence type="ECO:0000256" key="2">
    <source>
        <dbReference type="SAM" id="SignalP"/>
    </source>
</evidence>
<gene>
    <name evidence="4" type="primary">LOC103522024</name>
</gene>
<organism evidence="3 4">
    <name type="scientific">Diaphorina citri</name>
    <name type="common">Asian citrus psyllid</name>
    <dbReference type="NCBI Taxonomy" id="121845"/>
    <lineage>
        <taxon>Eukaryota</taxon>
        <taxon>Metazoa</taxon>
        <taxon>Ecdysozoa</taxon>
        <taxon>Arthropoda</taxon>
        <taxon>Hexapoda</taxon>
        <taxon>Insecta</taxon>
        <taxon>Pterygota</taxon>
        <taxon>Neoptera</taxon>
        <taxon>Paraneoptera</taxon>
        <taxon>Hemiptera</taxon>
        <taxon>Sternorrhyncha</taxon>
        <taxon>Psylloidea</taxon>
        <taxon>Psyllidae</taxon>
        <taxon>Diaphorininae</taxon>
        <taxon>Diaphorina</taxon>
    </lineage>
</organism>
<evidence type="ECO:0000256" key="1">
    <source>
        <dbReference type="SAM" id="MobiDB-lite"/>
    </source>
</evidence>
<protein>
    <submittedName>
        <fullName evidence="4">Uncharacterized protein LOC103522024</fullName>
    </submittedName>
</protein>
<name>A0A1S3DP39_DIACI</name>
<dbReference type="KEGG" id="dci:103522024"/>
<keyword evidence="3" id="KW-1185">Reference proteome</keyword>
<proteinExistence type="predicted"/>